<accession>A0ACB6ZXL0</accession>
<name>A0ACB6ZXL0_THEGA</name>
<dbReference type="Proteomes" id="UP000886501">
    <property type="component" value="Unassembled WGS sequence"/>
</dbReference>
<keyword evidence="2" id="KW-1185">Reference proteome</keyword>
<sequence>MNRPPAGKNGEPSFCGVVFGGGDKAISHVPLLKSIINVVVMDVSSRVTVTQTYRNESNKPTPTVRYVFPVPSRAAICAFSMMTADNHLIYARAKDRVEAVKEFEAAVGQEKAAALQEQVSGDSQSFSHPNRRIALLTGELVFRISLGSIPARATISTKTVFVMNLMNYDYLSDKVQLLLPLALGQRYGPLPEQLEDATGNLGRVKLKITVEIQMSGQILSVTSPSHDQSLLLEEYTTHYGRPSRRRVTAKLRSITFLDRDFELVIRASELERSRCFVEKDPRLPGTIALQLTLIPHFDLPPIPEQEYLFLIDRSGSMSLGRMGMAQQCVSLLLRCLPSQNTVFNVFDFASSYAQLWPQSRAYGDQNLQNATTYVNGLCADGGTELSAAIRAFLGSRRTSMPTAAFILTDGEVGDVEAQRAHDVILHNTSTSLNAPLRLFILGIGHTVSSDVCERLATAGGGQYLLAVSQESILLKCTSLLRAGRTSVITDVSVDWTVDISPGRDSSSHPLVQQSPPESSIPDMYPSSRSVFFAIVPTETAPKQVVIHGKANGKDVSIRVDVESAKFSRRLSEPPFIHTLAAHRIIRDLESGNAKGKQSETTQRREIVRLGEYYQLASSHTSFVAVDYGEVRPHYGRQQKHTDISTTMASLASTIWQYLTDPTSLFRSPTAGSQPRQGRGNGLPGGWSTPDSVDSGVPSESDAEYSDGSEDYDDWASQHSNDTFSTLSSLESYSSVEIARRTRRSGSKHQRSHIFSPQVPYAPPPASSMTTEIERFKPLPIDPHVETLVLQMSTSGSFALTDALGRIVGREALEKAKSWEDEELAATALVIVYLEKNLGDHLEMCQVLTEKGMEFVKTHPNGGKFSEMLDRARAIV</sequence>
<proteinExistence type="predicted"/>
<reference evidence="1" key="2">
    <citation type="journal article" date="2020" name="Nat. Commun.">
        <title>Large-scale genome sequencing of mycorrhizal fungi provides insights into the early evolution of symbiotic traits.</title>
        <authorList>
            <person name="Miyauchi S."/>
            <person name="Kiss E."/>
            <person name="Kuo A."/>
            <person name="Drula E."/>
            <person name="Kohler A."/>
            <person name="Sanchez-Garcia M."/>
            <person name="Morin E."/>
            <person name="Andreopoulos B."/>
            <person name="Barry K.W."/>
            <person name="Bonito G."/>
            <person name="Buee M."/>
            <person name="Carver A."/>
            <person name="Chen C."/>
            <person name="Cichocki N."/>
            <person name="Clum A."/>
            <person name="Culley D."/>
            <person name="Crous P.W."/>
            <person name="Fauchery L."/>
            <person name="Girlanda M."/>
            <person name="Hayes R.D."/>
            <person name="Keri Z."/>
            <person name="LaButti K."/>
            <person name="Lipzen A."/>
            <person name="Lombard V."/>
            <person name="Magnuson J."/>
            <person name="Maillard F."/>
            <person name="Murat C."/>
            <person name="Nolan M."/>
            <person name="Ohm R.A."/>
            <person name="Pangilinan J."/>
            <person name="Pereira M.F."/>
            <person name="Perotto S."/>
            <person name="Peter M."/>
            <person name="Pfister S."/>
            <person name="Riley R."/>
            <person name="Sitrit Y."/>
            <person name="Stielow J.B."/>
            <person name="Szollosi G."/>
            <person name="Zifcakova L."/>
            <person name="Stursova M."/>
            <person name="Spatafora J.W."/>
            <person name="Tedersoo L."/>
            <person name="Vaario L.M."/>
            <person name="Yamada A."/>
            <person name="Yan M."/>
            <person name="Wang P."/>
            <person name="Xu J."/>
            <person name="Bruns T."/>
            <person name="Baldrian P."/>
            <person name="Vilgalys R."/>
            <person name="Dunand C."/>
            <person name="Henrissat B."/>
            <person name="Grigoriev I.V."/>
            <person name="Hibbett D."/>
            <person name="Nagy L.G."/>
            <person name="Martin F.M."/>
        </authorList>
    </citation>
    <scope>NUCLEOTIDE SEQUENCE</scope>
    <source>
        <strain evidence="1">P2</strain>
    </source>
</reference>
<reference evidence="1" key="1">
    <citation type="submission" date="2019-10" db="EMBL/GenBank/DDBJ databases">
        <authorList>
            <consortium name="DOE Joint Genome Institute"/>
            <person name="Kuo A."/>
            <person name="Miyauchi S."/>
            <person name="Kiss E."/>
            <person name="Drula E."/>
            <person name="Kohler A."/>
            <person name="Sanchez-Garcia M."/>
            <person name="Andreopoulos B."/>
            <person name="Barry K.W."/>
            <person name="Bonito G."/>
            <person name="Buee M."/>
            <person name="Carver A."/>
            <person name="Chen C."/>
            <person name="Cichocki N."/>
            <person name="Clum A."/>
            <person name="Culley D."/>
            <person name="Crous P.W."/>
            <person name="Fauchery L."/>
            <person name="Girlanda M."/>
            <person name="Hayes R."/>
            <person name="Keri Z."/>
            <person name="Labutti K."/>
            <person name="Lipzen A."/>
            <person name="Lombard V."/>
            <person name="Magnuson J."/>
            <person name="Maillard F."/>
            <person name="Morin E."/>
            <person name="Murat C."/>
            <person name="Nolan M."/>
            <person name="Ohm R."/>
            <person name="Pangilinan J."/>
            <person name="Pereira M."/>
            <person name="Perotto S."/>
            <person name="Peter M."/>
            <person name="Riley R."/>
            <person name="Sitrit Y."/>
            <person name="Stielow B."/>
            <person name="Szollosi G."/>
            <person name="Zifcakova L."/>
            <person name="Stursova M."/>
            <person name="Spatafora J.W."/>
            <person name="Tedersoo L."/>
            <person name="Vaario L.-M."/>
            <person name="Yamada A."/>
            <person name="Yan M."/>
            <person name="Wang P."/>
            <person name="Xu J."/>
            <person name="Bruns T."/>
            <person name="Baldrian P."/>
            <person name="Vilgalys R."/>
            <person name="Henrissat B."/>
            <person name="Grigoriev I.V."/>
            <person name="Hibbett D."/>
            <person name="Nagy L.G."/>
            <person name="Martin F.M."/>
        </authorList>
    </citation>
    <scope>NUCLEOTIDE SEQUENCE</scope>
    <source>
        <strain evidence="1">P2</strain>
    </source>
</reference>
<organism evidence="1 2">
    <name type="scientific">Thelephora ganbajun</name>
    <name type="common">Ganba fungus</name>
    <dbReference type="NCBI Taxonomy" id="370292"/>
    <lineage>
        <taxon>Eukaryota</taxon>
        <taxon>Fungi</taxon>
        <taxon>Dikarya</taxon>
        <taxon>Basidiomycota</taxon>
        <taxon>Agaricomycotina</taxon>
        <taxon>Agaricomycetes</taxon>
        <taxon>Thelephorales</taxon>
        <taxon>Thelephoraceae</taxon>
        <taxon>Thelephora</taxon>
    </lineage>
</organism>
<evidence type="ECO:0000313" key="1">
    <source>
        <dbReference type="EMBL" id="KAF9654277.1"/>
    </source>
</evidence>
<protein>
    <submittedName>
        <fullName evidence="1">Uncharacterized protein</fullName>
    </submittedName>
</protein>
<gene>
    <name evidence="1" type="ORF">BDM02DRAFT_77575</name>
</gene>
<dbReference type="EMBL" id="MU117961">
    <property type="protein sequence ID" value="KAF9654277.1"/>
    <property type="molecule type" value="Genomic_DNA"/>
</dbReference>
<comment type="caution">
    <text evidence="1">The sequence shown here is derived from an EMBL/GenBank/DDBJ whole genome shotgun (WGS) entry which is preliminary data.</text>
</comment>
<evidence type="ECO:0000313" key="2">
    <source>
        <dbReference type="Proteomes" id="UP000886501"/>
    </source>
</evidence>